<evidence type="ECO:0000256" key="2">
    <source>
        <dbReference type="ARBA" id="ARBA00022630"/>
    </source>
</evidence>
<protein>
    <recommendedName>
        <fullName evidence="5">FAD-binding domain-containing protein</fullName>
    </recommendedName>
</protein>
<dbReference type="Gene3D" id="3.50.50.60">
    <property type="entry name" value="FAD/NAD(P)-binding domain"/>
    <property type="match status" value="1"/>
</dbReference>
<dbReference type="Proteomes" id="UP001194696">
    <property type="component" value="Unassembled WGS sequence"/>
</dbReference>
<dbReference type="PRINTS" id="PR00420">
    <property type="entry name" value="RNGMNOXGNASE"/>
</dbReference>
<feature type="domain" description="FAD-binding" evidence="5">
    <location>
        <begin position="15"/>
        <end position="191"/>
    </location>
</feature>
<comment type="similarity">
    <text evidence="1">Belongs to the paxM FAD-dependent monooxygenase family.</text>
</comment>
<keyword evidence="4" id="KW-0560">Oxidoreductase</keyword>
<accession>A0ABQ7K672</accession>
<keyword evidence="2" id="KW-0285">Flavoprotein</keyword>
<gene>
    <name evidence="6" type="ORF">BGZ96_004927</name>
</gene>
<evidence type="ECO:0000313" key="6">
    <source>
        <dbReference type="EMBL" id="KAG0291675.1"/>
    </source>
</evidence>
<keyword evidence="7" id="KW-1185">Reference proteome</keyword>
<dbReference type="InterPro" id="IPR036188">
    <property type="entry name" value="FAD/NAD-bd_sf"/>
</dbReference>
<dbReference type="PANTHER" id="PTHR47356:SF2">
    <property type="entry name" value="FAD-BINDING DOMAIN-CONTAINING PROTEIN-RELATED"/>
    <property type="match status" value="1"/>
</dbReference>
<evidence type="ECO:0000256" key="1">
    <source>
        <dbReference type="ARBA" id="ARBA00007992"/>
    </source>
</evidence>
<dbReference type="Pfam" id="PF01494">
    <property type="entry name" value="FAD_binding_3"/>
    <property type="match status" value="2"/>
</dbReference>
<evidence type="ECO:0000313" key="7">
    <source>
        <dbReference type="Proteomes" id="UP001194696"/>
    </source>
</evidence>
<dbReference type="InterPro" id="IPR002938">
    <property type="entry name" value="FAD-bd"/>
</dbReference>
<keyword evidence="3" id="KW-0274">FAD</keyword>
<comment type="caution">
    <text evidence="6">The sequence shown here is derived from an EMBL/GenBank/DDBJ whole genome shotgun (WGS) entry which is preliminary data.</text>
</comment>
<reference evidence="6 7" key="1">
    <citation type="journal article" date="2020" name="Fungal Divers.">
        <title>Resolving the Mortierellaceae phylogeny through synthesis of multi-gene phylogenetics and phylogenomics.</title>
        <authorList>
            <person name="Vandepol N."/>
            <person name="Liber J."/>
            <person name="Desiro A."/>
            <person name="Na H."/>
            <person name="Kennedy M."/>
            <person name="Barry K."/>
            <person name="Grigoriev I.V."/>
            <person name="Miller A.N."/>
            <person name="O'Donnell K."/>
            <person name="Stajich J.E."/>
            <person name="Bonito G."/>
        </authorList>
    </citation>
    <scope>NUCLEOTIDE SEQUENCE [LARGE SCALE GENOMIC DNA]</scope>
    <source>
        <strain evidence="6 7">AD045</strain>
    </source>
</reference>
<name>A0ABQ7K672_9FUNG</name>
<dbReference type="EMBL" id="JAAAIM010000229">
    <property type="protein sequence ID" value="KAG0291675.1"/>
    <property type="molecule type" value="Genomic_DNA"/>
</dbReference>
<dbReference type="PANTHER" id="PTHR47356">
    <property type="entry name" value="FAD-DEPENDENT MONOOXYGENASE ASQG-RELATED"/>
    <property type="match status" value="1"/>
</dbReference>
<dbReference type="InterPro" id="IPR050562">
    <property type="entry name" value="FAD_mOase_fung"/>
</dbReference>
<proteinExistence type="inferred from homology"/>
<sequence length="496" mass="55257">MATTTVPEQVQSPPTVLIVGAGLGGVMLGALLERAGIPFTIVERASKVKPLGSALSIGGNLLPAFEQLSMYDEFLAMSKLLVSSHMLKEKKDFSFELVDVRQYLNWGDLSGYSGYIVSRPLLYDLLLKQIPSHKIHMNKRIVSITENKEGDNKVHIQAADGISYHGDILVGADGAYSTVRQGLYEQLRATGALPKSDQGDLPCSCTCLVGQTEPLDVEEYPELKDPHCPYWANLGHDDKPYTDHRYQMRPLSLFSTLPCSHGKWVLFSTLDKRICFMVLNHLDEITSRVAQEQKAKNGENSEWGPHAAQSMCDITRDFRLPIGTGKTLGDLYDKTPKELISKVMLEEKVFSTWHSGRTVLLGDACHKLHPASGQGAIMAMHDAIALANLIYALPTNNDKDIHQMFTEYQAERLPYVSEAFDGSRTLARSLEKGWTGAITLRISSYVPQWLWKIFWTKVAKVRPQIGFLSQIPLKGSVVPNVSHSTEKARAIYEKRQ</sequence>
<evidence type="ECO:0000256" key="4">
    <source>
        <dbReference type="ARBA" id="ARBA00023002"/>
    </source>
</evidence>
<dbReference type="SUPFAM" id="SSF51905">
    <property type="entry name" value="FAD/NAD(P)-binding domain"/>
    <property type="match status" value="1"/>
</dbReference>
<evidence type="ECO:0000259" key="5">
    <source>
        <dbReference type="Pfam" id="PF01494"/>
    </source>
</evidence>
<feature type="domain" description="FAD-binding" evidence="5">
    <location>
        <begin position="339"/>
        <end position="421"/>
    </location>
</feature>
<evidence type="ECO:0000256" key="3">
    <source>
        <dbReference type="ARBA" id="ARBA00022827"/>
    </source>
</evidence>
<feature type="non-terminal residue" evidence="6">
    <location>
        <position position="496"/>
    </location>
</feature>
<organism evidence="6 7">
    <name type="scientific">Linnemannia gamsii</name>
    <dbReference type="NCBI Taxonomy" id="64522"/>
    <lineage>
        <taxon>Eukaryota</taxon>
        <taxon>Fungi</taxon>
        <taxon>Fungi incertae sedis</taxon>
        <taxon>Mucoromycota</taxon>
        <taxon>Mortierellomycotina</taxon>
        <taxon>Mortierellomycetes</taxon>
        <taxon>Mortierellales</taxon>
        <taxon>Mortierellaceae</taxon>
        <taxon>Linnemannia</taxon>
    </lineage>
</organism>